<gene>
    <name evidence="1" type="primary">mazF</name>
    <name evidence="1" type="ORF">HYT38_01755</name>
</gene>
<sequence>MVTKSYIPDRGDLVWIDFDPVLGHEQGGRRPALVVSPEKYNKLSRLALVCPLTKKVKNYPFEVWVEAGKFSGVILADHLKSTDWKTRKAEFINKVDMSVIDEVRSKIETMIF</sequence>
<proteinExistence type="predicted"/>
<dbReference type="GO" id="GO:0003677">
    <property type="term" value="F:DNA binding"/>
    <property type="evidence" value="ECO:0007669"/>
    <property type="project" value="InterPro"/>
</dbReference>
<comment type="caution">
    <text evidence="1">The sequence shown here is derived from an EMBL/GenBank/DDBJ whole genome shotgun (WGS) entry which is preliminary data.</text>
</comment>
<dbReference type="PANTHER" id="PTHR33988">
    <property type="entry name" value="ENDORIBONUCLEASE MAZF-RELATED"/>
    <property type="match status" value="1"/>
</dbReference>
<dbReference type="Gene3D" id="2.30.30.110">
    <property type="match status" value="1"/>
</dbReference>
<evidence type="ECO:0000313" key="2">
    <source>
        <dbReference type="Proteomes" id="UP000786662"/>
    </source>
</evidence>
<dbReference type="AlphaFoldDB" id="A0A9D6HQM0"/>
<organism evidence="1 2">
    <name type="scientific">Candidatus Sungiibacteriota bacterium</name>
    <dbReference type="NCBI Taxonomy" id="2750080"/>
    <lineage>
        <taxon>Bacteria</taxon>
        <taxon>Candidatus Sungiibacteriota</taxon>
    </lineage>
</organism>
<accession>A0A9D6HQM0</accession>
<keyword evidence="1" id="KW-0378">Hydrolase</keyword>
<evidence type="ECO:0000313" key="1">
    <source>
        <dbReference type="EMBL" id="MBI2052386.1"/>
    </source>
</evidence>
<dbReference type="PANTHER" id="PTHR33988:SF3">
    <property type="entry name" value="ENDORIBONUCLEASE TOXIN CHPB-RELATED"/>
    <property type="match status" value="1"/>
</dbReference>
<dbReference type="InterPro" id="IPR011067">
    <property type="entry name" value="Plasmid_toxin/cell-grow_inhib"/>
</dbReference>
<protein>
    <submittedName>
        <fullName evidence="1">Endoribonuclease MazF</fullName>
        <ecNumber evidence="1">3.1.27.-</ecNumber>
    </submittedName>
</protein>
<dbReference type="Proteomes" id="UP000786662">
    <property type="component" value="Unassembled WGS sequence"/>
</dbReference>
<dbReference type="NCBIfam" id="NF007386">
    <property type="entry name" value="PRK09907.1"/>
    <property type="match status" value="1"/>
</dbReference>
<dbReference type="GO" id="GO:0016075">
    <property type="term" value="P:rRNA catabolic process"/>
    <property type="evidence" value="ECO:0007669"/>
    <property type="project" value="TreeGrafter"/>
</dbReference>
<dbReference type="GO" id="GO:0006402">
    <property type="term" value="P:mRNA catabolic process"/>
    <property type="evidence" value="ECO:0007669"/>
    <property type="project" value="TreeGrafter"/>
</dbReference>
<name>A0A9D6HQM0_9BACT</name>
<dbReference type="GO" id="GO:0004521">
    <property type="term" value="F:RNA endonuclease activity"/>
    <property type="evidence" value="ECO:0007669"/>
    <property type="project" value="TreeGrafter"/>
</dbReference>
<reference evidence="1" key="1">
    <citation type="submission" date="2020-07" db="EMBL/GenBank/DDBJ databases">
        <title>Huge and variable diversity of episymbiotic CPR bacteria and DPANN archaea in groundwater ecosystems.</title>
        <authorList>
            <person name="He C.Y."/>
            <person name="Keren R."/>
            <person name="Whittaker M."/>
            <person name="Farag I.F."/>
            <person name="Doudna J."/>
            <person name="Cate J.H.D."/>
            <person name="Banfield J.F."/>
        </authorList>
    </citation>
    <scope>NUCLEOTIDE SEQUENCE</scope>
    <source>
        <strain evidence="1">NC_groundwater_191_Ag_S-0.1um_45_8</strain>
    </source>
</reference>
<dbReference type="EC" id="3.1.27.-" evidence="1"/>
<dbReference type="InterPro" id="IPR003477">
    <property type="entry name" value="PemK-like"/>
</dbReference>
<dbReference type="SUPFAM" id="SSF50118">
    <property type="entry name" value="Cell growth inhibitor/plasmid maintenance toxic component"/>
    <property type="match status" value="1"/>
</dbReference>
<dbReference type="EMBL" id="JACOYY010000051">
    <property type="protein sequence ID" value="MBI2052386.1"/>
    <property type="molecule type" value="Genomic_DNA"/>
</dbReference>
<dbReference type="GO" id="GO:0016787">
    <property type="term" value="F:hydrolase activity"/>
    <property type="evidence" value="ECO:0007669"/>
    <property type="project" value="UniProtKB-KW"/>
</dbReference>
<dbReference type="Pfam" id="PF02452">
    <property type="entry name" value="PemK_toxin"/>
    <property type="match status" value="1"/>
</dbReference>